<comment type="caution">
    <text evidence="6">The sequence shown here is derived from an EMBL/GenBank/DDBJ whole genome shotgun (WGS) entry which is preliminary data.</text>
</comment>
<evidence type="ECO:0000259" key="5">
    <source>
        <dbReference type="Pfam" id="PF00392"/>
    </source>
</evidence>
<dbReference type="InterPro" id="IPR036388">
    <property type="entry name" value="WH-like_DNA-bd_sf"/>
</dbReference>
<feature type="region of interest" description="Disordered" evidence="4">
    <location>
        <begin position="48"/>
        <end position="80"/>
    </location>
</feature>
<evidence type="ECO:0000256" key="4">
    <source>
        <dbReference type="SAM" id="MobiDB-lite"/>
    </source>
</evidence>
<evidence type="ECO:0000313" key="6">
    <source>
        <dbReference type="EMBL" id="MFC7308143.1"/>
    </source>
</evidence>
<protein>
    <submittedName>
        <fullName evidence="6">GntR family transcriptional regulator</fullName>
    </submittedName>
</protein>
<dbReference type="Proteomes" id="UP001596523">
    <property type="component" value="Unassembled WGS sequence"/>
</dbReference>
<keyword evidence="2" id="KW-0238">DNA-binding</keyword>
<dbReference type="InterPro" id="IPR036390">
    <property type="entry name" value="WH_DNA-bd_sf"/>
</dbReference>
<reference evidence="7" key="1">
    <citation type="journal article" date="2019" name="Int. J. Syst. Evol. Microbiol.">
        <title>The Global Catalogue of Microorganisms (GCM) 10K type strain sequencing project: providing services to taxonomists for standard genome sequencing and annotation.</title>
        <authorList>
            <consortium name="The Broad Institute Genomics Platform"/>
            <consortium name="The Broad Institute Genome Sequencing Center for Infectious Disease"/>
            <person name="Wu L."/>
            <person name="Ma J."/>
        </authorList>
    </citation>
    <scope>NUCLEOTIDE SEQUENCE [LARGE SCALE GENOMIC DNA]</scope>
    <source>
        <strain evidence="7">SYNS20</strain>
    </source>
</reference>
<dbReference type="Pfam" id="PF00392">
    <property type="entry name" value="GntR"/>
    <property type="match status" value="1"/>
</dbReference>
<dbReference type="Gene3D" id="1.10.10.10">
    <property type="entry name" value="Winged helix-like DNA-binding domain superfamily/Winged helix DNA-binding domain"/>
    <property type="match status" value="1"/>
</dbReference>
<dbReference type="SUPFAM" id="SSF46785">
    <property type="entry name" value="Winged helix' DNA-binding domain"/>
    <property type="match status" value="1"/>
</dbReference>
<feature type="domain" description="HTH gntR-type" evidence="5">
    <location>
        <begin position="82"/>
        <end position="142"/>
    </location>
</feature>
<gene>
    <name evidence="6" type="ORF">ACFQVC_28445</name>
</gene>
<keyword evidence="3" id="KW-0804">Transcription</keyword>
<evidence type="ECO:0000256" key="3">
    <source>
        <dbReference type="ARBA" id="ARBA00023163"/>
    </source>
</evidence>
<name>A0ABW2JQC4_9ACTN</name>
<dbReference type="RefSeq" id="WP_381835867.1">
    <property type="nucleotide sequence ID" value="NZ_JBHTCF010000014.1"/>
</dbReference>
<sequence>MNEAPGGATAGLLDTTAIAHYHHVPAATAQFVRRAAHTRLHHEYRTVCQPKSPGSAAERETSVPPAGCRGDAAPRASTGSGYRAVACDLRERIARGEITGMLPSRTRLAVHYATSRSTIKRAVEELAAQGLLAPHGSAGTQVLRTPV</sequence>
<keyword evidence="1" id="KW-0805">Transcription regulation</keyword>
<accession>A0ABW2JQC4</accession>
<dbReference type="EMBL" id="JBHTCF010000014">
    <property type="protein sequence ID" value="MFC7308143.1"/>
    <property type="molecule type" value="Genomic_DNA"/>
</dbReference>
<dbReference type="InterPro" id="IPR000524">
    <property type="entry name" value="Tscrpt_reg_HTH_GntR"/>
</dbReference>
<evidence type="ECO:0000256" key="1">
    <source>
        <dbReference type="ARBA" id="ARBA00023015"/>
    </source>
</evidence>
<proteinExistence type="predicted"/>
<evidence type="ECO:0000313" key="7">
    <source>
        <dbReference type="Proteomes" id="UP001596523"/>
    </source>
</evidence>
<evidence type="ECO:0000256" key="2">
    <source>
        <dbReference type="ARBA" id="ARBA00023125"/>
    </source>
</evidence>
<keyword evidence="7" id="KW-1185">Reference proteome</keyword>
<dbReference type="PRINTS" id="PR00035">
    <property type="entry name" value="HTHGNTR"/>
</dbReference>
<organism evidence="6 7">
    <name type="scientific">Streptomyces monticola</name>
    <dbReference type="NCBI Taxonomy" id="2666263"/>
    <lineage>
        <taxon>Bacteria</taxon>
        <taxon>Bacillati</taxon>
        <taxon>Actinomycetota</taxon>
        <taxon>Actinomycetes</taxon>
        <taxon>Kitasatosporales</taxon>
        <taxon>Streptomycetaceae</taxon>
        <taxon>Streptomyces</taxon>
    </lineage>
</organism>